<dbReference type="RefSeq" id="WP_381422623.1">
    <property type="nucleotide sequence ID" value="NZ_JBHSDH010000013.1"/>
</dbReference>
<dbReference type="SUPFAM" id="SSF54909">
    <property type="entry name" value="Dimeric alpha+beta barrel"/>
    <property type="match status" value="1"/>
</dbReference>
<reference evidence="3" key="1">
    <citation type="journal article" date="2019" name="Int. J. Syst. Evol. Microbiol.">
        <title>The Global Catalogue of Microorganisms (GCM) 10K type strain sequencing project: providing services to taxonomists for standard genome sequencing and annotation.</title>
        <authorList>
            <consortium name="The Broad Institute Genomics Platform"/>
            <consortium name="The Broad Institute Genome Sequencing Center for Infectious Disease"/>
            <person name="Wu L."/>
            <person name="Ma J."/>
        </authorList>
    </citation>
    <scope>NUCLEOTIDE SEQUENCE [LARGE SCALE GENOMIC DNA]</scope>
    <source>
        <strain evidence="3">CECT 8531</strain>
    </source>
</reference>
<keyword evidence="3" id="KW-1185">Reference proteome</keyword>
<organism evidence="2 3">
    <name type="scientific">Sphingorhabdus arenilitoris</name>
    <dbReference type="NCBI Taxonomy" id="1490041"/>
    <lineage>
        <taxon>Bacteria</taxon>
        <taxon>Pseudomonadati</taxon>
        <taxon>Pseudomonadota</taxon>
        <taxon>Alphaproteobacteria</taxon>
        <taxon>Sphingomonadales</taxon>
        <taxon>Sphingomonadaceae</taxon>
        <taxon>Sphingorhabdus</taxon>
    </lineage>
</organism>
<feature type="domain" description="DUF1330" evidence="1">
    <location>
        <begin position="55"/>
        <end position="127"/>
    </location>
</feature>
<dbReference type="Gene3D" id="3.30.70.100">
    <property type="match status" value="1"/>
</dbReference>
<proteinExistence type="predicted"/>
<dbReference type="PANTHER" id="PTHR40257">
    <property type="match status" value="1"/>
</dbReference>
<evidence type="ECO:0000259" key="1">
    <source>
        <dbReference type="Pfam" id="PF07045"/>
    </source>
</evidence>
<accession>A0ABV8RFQ7</accession>
<evidence type="ECO:0000313" key="3">
    <source>
        <dbReference type="Proteomes" id="UP001595887"/>
    </source>
</evidence>
<protein>
    <submittedName>
        <fullName evidence="2">DUF1330 domain-containing protein</fullName>
    </submittedName>
</protein>
<dbReference type="PANTHER" id="PTHR40257:SF1">
    <property type="entry name" value="DUF1330 DOMAIN-CONTAINING PROTEIN"/>
    <property type="match status" value="1"/>
</dbReference>
<evidence type="ECO:0000313" key="2">
    <source>
        <dbReference type="EMBL" id="MFC4292161.1"/>
    </source>
</evidence>
<comment type="caution">
    <text evidence="2">The sequence shown here is derived from an EMBL/GenBank/DDBJ whole genome shotgun (WGS) entry which is preliminary data.</text>
</comment>
<dbReference type="EMBL" id="JBHSDH010000013">
    <property type="protein sequence ID" value="MFC4292161.1"/>
    <property type="molecule type" value="Genomic_DNA"/>
</dbReference>
<dbReference type="InterPro" id="IPR011008">
    <property type="entry name" value="Dimeric_a/b-barrel"/>
</dbReference>
<name>A0ABV8RFQ7_9SPHN</name>
<sequence length="146" mass="16360">MTGPYYIDPTREAFDAFKALPRDTPIHMLNLIRYHENAVYPEGHENHGKGWSGARAYQEYGKSSGPIFARVGGSIIWRGTMEAMLTGPDDKAWDLAFIAAYPDSGAFFEMVKDPDYQKAVVNRQAAVLDSRLIRFQPLAIEGTKFA</sequence>
<dbReference type="InterPro" id="IPR010753">
    <property type="entry name" value="DUF1330"/>
</dbReference>
<dbReference type="Proteomes" id="UP001595887">
    <property type="component" value="Unassembled WGS sequence"/>
</dbReference>
<gene>
    <name evidence="2" type="ORF">ACFOWX_07010</name>
</gene>
<dbReference type="Pfam" id="PF07045">
    <property type="entry name" value="DUF1330"/>
    <property type="match status" value="1"/>
</dbReference>